<dbReference type="Proteomes" id="UP000272503">
    <property type="component" value="Unassembled WGS sequence"/>
</dbReference>
<gene>
    <name evidence="3" type="ORF">D9V32_05780</name>
</gene>
<dbReference type="Gene3D" id="1.20.120.1220">
    <property type="match status" value="1"/>
</dbReference>
<sequence length="255" mass="25774">MLPASTLPGLSSPSPLSGCLSVISPALWPVVAWLALCTPLLIRTDLRERRLPNALVLPAALLLGLGMVGWVLLGPTALPLLLPAIESVVGTELCAVEPSVPRVLVVLTLALCALALTTAGMWGGGDGKLSAVLLALLMLGPDPSAALLVFGLLLACGTLAAAGMRSAPAVLRSPRYPHERRRARGPPRSGAPTRAARSNGVASVGALGALSSPPLGVPSSLALGPPLLVAFWGTLAILPVLPTLLTTQIVAAGTP</sequence>
<keyword evidence="2" id="KW-1133">Transmembrane helix</keyword>
<feature type="transmembrane region" description="Helical" evidence="2">
    <location>
        <begin position="103"/>
        <end position="124"/>
    </location>
</feature>
<proteinExistence type="predicted"/>
<feature type="compositionally biased region" description="Low complexity" evidence="1">
    <location>
        <begin position="186"/>
        <end position="196"/>
    </location>
</feature>
<comment type="caution">
    <text evidence="3">The sequence shown here is derived from an EMBL/GenBank/DDBJ whole genome shotgun (WGS) entry which is preliminary data.</text>
</comment>
<evidence type="ECO:0008006" key="5">
    <source>
        <dbReference type="Google" id="ProtNLM"/>
    </source>
</evidence>
<accession>A0A3L7A7R9</accession>
<keyword evidence="2" id="KW-0812">Transmembrane</keyword>
<feature type="region of interest" description="Disordered" evidence="1">
    <location>
        <begin position="175"/>
        <end position="196"/>
    </location>
</feature>
<reference evidence="3 4" key="1">
    <citation type="submission" date="2018-10" db="EMBL/GenBank/DDBJ databases">
        <authorList>
            <person name="Li J."/>
        </authorList>
    </citation>
    <scope>NUCLEOTIDE SEQUENCE [LARGE SCALE GENOMIC DNA]</scope>
    <source>
        <strain evidence="3 4">IF 016277</strain>
    </source>
</reference>
<evidence type="ECO:0000256" key="2">
    <source>
        <dbReference type="SAM" id="Phobius"/>
    </source>
</evidence>
<evidence type="ECO:0000313" key="3">
    <source>
        <dbReference type="EMBL" id="RLP76379.1"/>
    </source>
</evidence>
<keyword evidence="4" id="KW-1185">Reference proteome</keyword>
<name>A0A3L7A7R9_9MICO</name>
<evidence type="ECO:0000256" key="1">
    <source>
        <dbReference type="SAM" id="MobiDB-lite"/>
    </source>
</evidence>
<dbReference type="EMBL" id="RCUX01000004">
    <property type="protein sequence ID" value="RLP76379.1"/>
    <property type="molecule type" value="Genomic_DNA"/>
</dbReference>
<organism evidence="3 4">
    <name type="scientific">Mycetocola tolaasinivorans</name>
    <dbReference type="NCBI Taxonomy" id="76635"/>
    <lineage>
        <taxon>Bacteria</taxon>
        <taxon>Bacillati</taxon>
        <taxon>Actinomycetota</taxon>
        <taxon>Actinomycetes</taxon>
        <taxon>Micrococcales</taxon>
        <taxon>Microbacteriaceae</taxon>
        <taxon>Mycetocola</taxon>
    </lineage>
</organism>
<protein>
    <recommendedName>
        <fullName evidence="5">Prepilin type IV endopeptidase peptidase domain-containing protein</fullName>
    </recommendedName>
</protein>
<feature type="transmembrane region" description="Helical" evidence="2">
    <location>
        <begin position="20"/>
        <end position="42"/>
    </location>
</feature>
<feature type="transmembrane region" description="Helical" evidence="2">
    <location>
        <begin position="54"/>
        <end position="72"/>
    </location>
</feature>
<evidence type="ECO:0000313" key="4">
    <source>
        <dbReference type="Proteomes" id="UP000272503"/>
    </source>
</evidence>
<dbReference type="AlphaFoldDB" id="A0A3L7A7R9"/>
<keyword evidence="2" id="KW-0472">Membrane</keyword>